<dbReference type="InterPro" id="IPR001387">
    <property type="entry name" value="Cro/C1-type_HTH"/>
</dbReference>
<reference evidence="3 4" key="1">
    <citation type="submission" date="2019-07" db="EMBL/GenBank/DDBJ databases">
        <title>Genomic Encyclopedia of Type Strains, Phase I: the one thousand microbial genomes (KMG-I) project.</title>
        <authorList>
            <person name="Kyrpides N."/>
        </authorList>
    </citation>
    <scope>NUCLEOTIDE SEQUENCE [LARGE SCALE GENOMIC DNA]</scope>
    <source>
        <strain evidence="3 4">DSM 6562</strain>
    </source>
</reference>
<feature type="domain" description="HTH cro/C1-type" evidence="2">
    <location>
        <begin position="7"/>
        <end position="61"/>
    </location>
</feature>
<evidence type="ECO:0000313" key="4">
    <source>
        <dbReference type="Proteomes" id="UP000323166"/>
    </source>
</evidence>
<dbReference type="CDD" id="cd00093">
    <property type="entry name" value="HTH_XRE"/>
    <property type="match status" value="1"/>
</dbReference>
<dbReference type="PANTHER" id="PTHR46797">
    <property type="entry name" value="HTH-TYPE TRANSCRIPTIONAL REGULATOR"/>
    <property type="match status" value="1"/>
</dbReference>
<dbReference type="EMBL" id="VNHM01000014">
    <property type="protein sequence ID" value="TYO94538.1"/>
    <property type="molecule type" value="Genomic_DNA"/>
</dbReference>
<evidence type="ECO:0000256" key="1">
    <source>
        <dbReference type="ARBA" id="ARBA00023125"/>
    </source>
</evidence>
<dbReference type="GO" id="GO:0003700">
    <property type="term" value="F:DNA-binding transcription factor activity"/>
    <property type="evidence" value="ECO:0007669"/>
    <property type="project" value="TreeGrafter"/>
</dbReference>
<organism evidence="3 4">
    <name type="scientific">Desulfallas thermosapovorans DSM 6562</name>
    <dbReference type="NCBI Taxonomy" id="1121431"/>
    <lineage>
        <taxon>Bacteria</taxon>
        <taxon>Bacillati</taxon>
        <taxon>Bacillota</taxon>
        <taxon>Clostridia</taxon>
        <taxon>Eubacteriales</taxon>
        <taxon>Desulfallaceae</taxon>
        <taxon>Desulfallas</taxon>
    </lineage>
</organism>
<dbReference type="InterPro" id="IPR050807">
    <property type="entry name" value="TransReg_Diox_bact_type"/>
</dbReference>
<dbReference type="Pfam" id="PF01381">
    <property type="entry name" value="HTH_3"/>
    <property type="match status" value="1"/>
</dbReference>
<dbReference type="SUPFAM" id="SSF47413">
    <property type="entry name" value="lambda repressor-like DNA-binding domains"/>
    <property type="match status" value="1"/>
</dbReference>
<accession>A0A5S4ZP36</accession>
<dbReference type="InterPro" id="IPR010982">
    <property type="entry name" value="Lambda_DNA-bd_dom_sf"/>
</dbReference>
<dbReference type="AlphaFoldDB" id="A0A5S4ZP36"/>
<sequence length="103" mass="11347">MNVGDKIKSLRETAGMSKGKLALEAGVSAAYIGQLESKNKQPTVDTLSRICQALGITLSEFFASDHPPELPPEVRRVCEKVQKLPPDKLRILNDVLDTWVKSE</sequence>
<protein>
    <submittedName>
        <fullName evidence="3">Transcriptional regulator with XRE-family HTH domain</fullName>
    </submittedName>
</protein>
<comment type="caution">
    <text evidence="3">The sequence shown here is derived from an EMBL/GenBank/DDBJ whole genome shotgun (WGS) entry which is preliminary data.</text>
</comment>
<keyword evidence="4" id="KW-1185">Reference proteome</keyword>
<keyword evidence="1" id="KW-0238">DNA-binding</keyword>
<dbReference type="Proteomes" id="UP000323166">
    <property type="component" value="Unassembled WGS sequence"/>
</dbReference>
<name>A0A5S4ZP36_9FIRM</name>
<dbReference type="PROSITE" id="PS50943">
    <property type="entry name" value="HTH_CROC1"/>
    <property type="match status" value="1"/>
</dbReference>
<dbReference type="SMART" id="SM00530">
    <property type="entry name" value="HTH_XRE"/>
    <property type="match status" value="1"/>
</dbReference>
<dbReference type="Gene3D" id="1.10.260.40">
    <property type="entry name" value="lambda repressor-like DNA-binding domains"/>
    <property type="match status" value="1"/>
</dbReference>
<gene>
    <name evidence="3" type="ORF">LX24_02374</name>
</gene>
<evidence type="ECO:0000313" key="3">
    <source>
        <dbReference type="EMBL" id="TYO94538.1"/>
    </source>
</evidence>
<proteinExistence type="predicted"/>
<evidence type="ECO:0000259" key="2">
    <source>
        <dbReference type="PROSITE" id="PS50943"/>
    </source>
</evidence>
<dbReference type="PANTHER" id="PTHR46797:SF1">
    <property type="entry name" value="METHYLPHOSPHONATE SYNTHASE"/>
    <property type="match status" value="1"/>
</dbReference>
<dbReference type="GO" id="GO:0005829">
    <property type="term" value="C:cytosol"/>
    <property type="evidence" value="ECO:0007669"/>
    <property type="project" value="TreeGrafter"/>
</dbReference>
<dbReference type="GO" id="GO:0003677">
    <property type="term" value="F:DNA binding"/>
    <property type="evidence" value="ECO:0007669"/>
    <property type="project" value="UniProtKB-KW"/>
</dbReference>